<proteinExistence type="predicted"/>
<reference evidence="3 4" key="1">
    <citation type="submission" date="2023-05" db="EMBL/GenBank/DDBJ databases">
        <title>A 100% complete, gapless, phased diploid assembly of the Scenedesmus obliquus UTEX 3031 genome.</title>
        <authorList>
            <person name="Biondi T.C."/>
            <person name="Hanschen E.R."/>
            <person name="Kwon T."/>
            <person name="Eng W."/>
            <person name="Kruse C.P.S."/>
            <person name="Koehler S.I."/>
            <person name="Kunde Y."/>
            <person name="Gleasner C.D."/>
            <person name="You Mak K.T."/>
            <person name="Polle J."/>
            <person name="Hovde B.T."/>
            <person name="Starkenburg S.R."/>
        </authorList>
    </citation>
    <scope>NUCLEOTIDE SEQUENCE [LARGE SCALE GENOMIC DNA]</scope>
    <source>
        <strain evidence="3 4">DOE0152z</strain>
    </source>
</reference>
<feature type="region of interest" description="Disordered" evidence="1">
    <location>
        <begin position="34"/>
        <end position="84"/>
    </location>
</feature>
<evidence type="ECO:0000256" key="2">
    <source>
        <dbReference type="SAM" id="Phobius"/>
    </source>
</evidence>
<organism evidence="3 4">
    <name type="scientific">Tetradesmus obliquus</name>
    <name type="common">Green alga</name>
    <name type="synonym">Acutodesmus obliquus</name>
    <dbReference type="NCBI Taxonomy" id="3088"/>
    <lineage>
        <taxon>Eukaryota</taxon>
        <taxon>Viridiplantae</taxon>
        <taxon>Chlorophyta</taxon>
        <taxon>core chlorophytes</taxon>
        <taxon>Chlorophyceae</taxon>
        <taxon>CS clade</taxon>
        <taxon>Sphaeropleales</taxon>
        <taxon>Scenedesmaceae</taxon>
        <taxon>Tetradesmus</taxon>
    </lineage>
</organism>
<name>A0ABY8TGQ9_TETOB</name>
<accession>A0ABY8TGQ9</accession>
<dbReference type="InterPro" id="IPR039715">
    <property type="entry name" value="ZCCHC10"/>
</dbReference>
<feature type="region of interest" description="Disordered" evidence="1">
    <location>
        <begin position="400"/>
        <end position="432"/>
    </location>
</feature>
<feature type="compositionally biased region" description="Low complexity" evidence="1">
    <location>
        <begin position="407"/>
        <end position="424"/>
    </location>
</feature>
<feature type="compositionally biased region" description="Low complexity" evidence="1">
    <location>
        <begin position="59"/>
        <end position="84"/>
    </location>
</feature>
<evidence type="ECO:0000256" key="1">
    <source>
        <dbReference type="SAM" id="MobiDB-lite"/>
    </source>
</evidence>
<keyword evidence="2" id="KW-0812">Transmembrane</keyword>
<gene>
    <name evidence="3" type="ORF">OEZ85_007702</name>
</gene>
<feature type="compositionally biased region" description="Polar residues" evidence="1">
    <location>
        <begin position="39"/>
        <end position="53"/>
    </location>
</feature>
<dbReference type="Proteomes" id="UP001244341">
    <property type="component" value="Chromosome 1b"/>
</dbReference>
<evidence type="ECO:0000313" key="3">
    <source>
        <dbReference type="EMBL" id="WIA08259.1"/>
    </source>
</evidence>
<dbReference type="PANTHER" id="PTHR13491">
    <property type="entry name" value="ZCCHC10 PROTEIN"/>
    <property type="match status" value="1"/>
</dbReference>
<evidence type="ECO:0000313" key="4">
    <source>
        <dbReference type="Proteomes" id="UP001244341"/>
    </source>
</evidence>
<keyword evidence="2" id="KW-1133">Transmembrane helix</keyword>
<sequence length="814" mass="80479">MFDARPNPASDSHSSKEALLVALGARGLQALSDLHIPLTTPQQQPPASRSISPLPNPSPGSRSTSPTPTTTPGSSSSSSSGTILTPDAAAAAPRDLGAASGIATASYLEDAAAISGLLGGVKPPTGLTLLQGMLLLGPGRMRRLETYGRPAAAAAGGAAAAASIGLEVPAGIAVMDSHTLTATLLAEAAAIEQPRPAAPSIVLPAAAAAAAAPASTAAGSDSSSSSSIDLAAASPGVRCHYGCELLMVDTANRQATFIAPDGAAVVVPYDILIGAEPGSGSHLVADALAQQDASTSASGSSSSSSSKAAAAAAVDAAGFVELEFKSWADMPHQRELRGLLPAGSDALQASLEEVGQHHKHAPGKGWLLVWTGTAGSSAAQPFPTTLTPDTPQPEKATWVVDTSQAPSSTTSSSSSSSSMPAGTGNASGSGGARTAAAEPAAAAAAAVLKGGAGSGATLMFPGGPSCTLMAWPSRGGGSWSGAVFTAPQVFESLRSQADYEGLLKGLRAAGGSGSALPGLWVKGIAAQLRSKGQRVGRVLAPWLPPPPHLAAPAAGLLLLSPAAALTSSPQMLCPAASLGLQDAAVLAAAVAAALPKGSAAGNGLWVPGSAAPAGAGGGGGGSGSEQLHRHVEQALKHFDKMRQPEVAALQRLQAQLSYLRHPFSPAAPAALAATPPASLAWLASLFGKARAGLALQWRCLAAVLPLVAAVLKAAYSDGSTSSKSAAGTVSSSSAAAAASAQGLTSVLQAVRPSGASLMAFLHTTGVPYRGVWALLHWAPLLLGLAWGAMIWAAVQAVRWAVLAYRVWGVSWAGA</sequence>
<protein>
    <submittedName>
        <fullName evidence="3">Uncharacterized protein</fullName>
    </submittedName>
</protein>
<feature type="transmembrane region" description="Helical" evidence="2">
    <location>
        <begin position="774"/>
        <end position="794"/>
    </location>
</feature>
<keyword evidence="2" id="KW-0472">Membrane</keyword>
<keyword evidence="4" id="KW-1185">Reference proteome</keyword>
<dbReference type="PANTHER" id="PTHR13491:SF0">
    <property type="entry name" value="ZINC FINGER CCHC DOMAIN-CONTAINING PROTEIN 10"/>
    <property type="match status" value="1"/>
</dbReference>
<dbReference type="EMBL" id="CP126208">
    <property type="protein sequence ID" value="WIA08259.1"/>
    <property type="molecule type" value="Genomic_DNA"/>
</dbReference>